<dbReference type="CDD" id="cd10917">
    <property type="entry name" value="CE4_NodB_like_6s_7s"/>
    <property type="match status" value="1"/>
</dbReference>
<evidence type="ECO:0000256" key="2">
    <source>
        <dbReference type="ARBA" id="ARBA00022801"/>
    </source>
</evidence>
<gene>
    <name evidence="4" type="ORF">EV214_10927</name>
</gene>
<dbReference type="Pfam" id="PF01522">
    <property type="entry name" value="Polysacc_deac_1"/>
    <property type="match status" value="1"/>
</dbReference>
<name>A0A4R2KVH8_9FIRM</name>
<comment type="caution">
    <text evidence="4">The sequence shown here is derived from an EMBL/GenBank/DDBJ whole genome shotgun (WGS) entry which is preliminary data.</text>
</comment>
<dbReference type="Gene3D" id="3.20.20.370">
    <property type="entry name" value="Glycoside hydrolase/deacetylase"/>
    <property type="match status" value="1"/>
</dbReference>
<dbReference type="EMBL" id="SLWV01000009">
    <property type="protein sequence ID" value="TCO75196.1"/>
    <property type="molecule type" value="Genomic_DNA"/>
</dbReference>
<dbReference type="InterPro" id="IPR002509">
    <property type="entry name" value="NODB_dom"/>
</dbReference>
<dbReference type="SUPFAM" id="SSF88713">
    <property type="entry name" value="Glycoside hydrolase/deacetylase"/>
    <property type="match status" value="1"/>
</dbReference>
<dbReference type="GO" id="GO:0016810">
    <property type="term" value="F:hydrolase activity, acting on carbon-nitrogen (but not peptide) bonds"/>
    <property type="evidence" value="ECO:0007669"/>
    <property type="project" value="InterPro"/>
</dbReference>
<protein>
    <submittedName>
        <fullName evidence="4">Polysaccharide deacetylase family sporulation protein PdaB</fullName>
    </submittedName>
</protein>
<proteinExistence type="predicted"/>
<dbReference type="GO" id="GO:0046872">
    <property type="term" value="F:metal ion binding"/>
    <property type="evidence" value="ECO:0007669"/>
    <property type="project" value="UniProtKB-KW"/>
</dbReference>
<sequence>MKKKSTIMLIIFLLIIAFTIHHIYTTTSLINRIQTFIPFDTNHSEIIRNGPNDKKVIALTFDDGPHPRFTPQILDLLKKYDAKATFFVLGKHVALYPDVVKREVLEGHEIGNHTFTHIDVKQTPKKKIQEEFEKTQDEIFSVAGIHPKLLRPPFGFCNKTVINIASEKNYKIILWSAHQDSNDWRNPGIGVIIKKTLSEVGNGDIVLFHDYVEGPSHTLEALKVILPTLKEKGYEFVTISELLEHASIDEEIRKNN</sequence>
<keyword evidence="5" id="KW-1185">Reference proteome</keyword>
<evidence type="ECO:0000259" key="3">
    <source>
        <dbReference type="PROSITE" id="PS51677"/>
    </source>
</evidence>
<keyword evidence="1" id="KW-0479">Metal-binding</keyword>
<evidence type="ECO:0000313" key="5">
    <source>
        <dbReference type="Proteomes" id="UP000294919"/>
    </source>
</evidence>
<dbReference type="AlphaFoldDB" id="A0A4R2KVH8"/>
<feature type="domain" description="NodB homology" evidence="3">
    <location>
        <begin position="55"/>
        <end position="237"/>
    </location>
</feature>
<dbReference type="PANTHER" id="PTHR10587">
    <property type="entry name" value="GLYCOSYL TRANSFERASE-RELATED"/>
    <property type="match status" value="1"/>
</dbReference>
<keyword evidence="2" id="KW-0378">Hydrolase</keyword>
<dbReference type="PROSITE" id="PS51677">
    <property type="entry name" value="NODB"/>
    <property type="match status" value="1"/>
</dbReference>
<dbReference type="PANTHER" id="PTHR10587:SF133">
    <property type="entry name" value="CHITIN DEACETYLASE 1-RELATED"/>
    <property type="match status" value="1"/>
</dbReference>
<dbReference type="Proteomes" id="UP000294919">
    <property type="component" value="Unassembled WGS sequence"/>
</dbReference>
<dbReference type="GO" id="GO:0005975">
    <property type="term" value="P:carbohydrate metabolic process"/>
    <property type="evidence" value="ECO:0007669"/>
    <property type="project" value="InterPro"/>
</dbReference>
<dbReference type="InterPro" id="IPR050248">
    <property type="entry name" value="Polysacc_deacetylase_ArnD"/>
</dbReference>
<organism evidence="4 5">
    <name type="scientific">Marinisporobacter balticus</name>
    <dbReference type="NCBI Taxonomy" id="2018667"/>
    <lineage>
        <taxon>Bacteria</taxon>
        <taxon>Bacillati</taxon>
        <taxon>Bacillota</taxon>
        <taxon>Clostridia</taxon>
        <taxon>Peptostreptococcales</taxon>
        <taxon>Thermotaleaceae</taxon>
        <taxon>Marinisporobacter</taxon>
    </lineage>
</organism>
<accession>A0A4R2KVH8</accession>
<reference evidence="4 5" key="1">
    <citation type="submission" date="2019-03" db="EMBL/GenBank/DDBJ databases">
        <title>Genomic Encyclopedia of Type Strains, Phase IV (KMG-IV): sequencing the most valuable type-strain genomes for metagenomic binning, comparative biology and taxonomic classification.</title>
        <authorList>
            <person name="Goeker M."/>
        </authorList>
    </citation>
    <scope>NUCLEOTIDE SEQUENCE [LARGE SCALE GENOMIC DNA]</scope>
    <source>
        <strain evidence="4 5">DSM 102940</strain>
    </source>
</reference>
<evidence type="ECO:0000313" key="4">
    <source>
        <dbReference type="EMBL" id="TCO75196.1"/>
    </source>
</evidence>
<dbReference type="GO" id="GO:0016020">
    <property type="term" value="C:membrane"/>
    <property type="evidence" value="ECO:0007669"/>
    <property type="project" value="TreeGrafter"/>
</dbReference>
<evidence type="ECO:0000256" key="1">
    <source>
        <dbReference type="ARBA" id="ARBA00022723"/>
    </source>
</evidence>
<dbReference type="InterPro" id="IPR011330">
    <property type="entry name" value="Glyco_hydro/deAcase_b/a-brl"/>
</dbReference>
<dbReference type="RefSeq" id="WP_207669657.1">
    <property type="nucleotide sequence ID" value="NZ_SLWV01000009.1"/>
</dbReference>